<gene>
    <name evidence="2" type="ORF">BpHYR1_049385</name>
</gene>
<organism evidence="2 3">
    <name type="scientific">Brachionus plicatilis</name>
    <name type="common">Marine rotifer</name>
    <name type="synonym">Brachionus muelleri</name>
    <dbReference type="NCBI Taxonomy" id="10195"/>
    <lineage>
        <taxon>Eukaryota</taxon>
        <taxon>Metazoa</taxon>
        <taxon>Spiralia</taxon>
        <taxon>Gnathifera</taxon>
        <taxon>Rotifera</taxon>
        <taxon>Eurotatoria</taxon>
        <taxon>Monogononta</taxon>
        <taxon>Pseudotrocha</taxon>
        <taxon>Ploima</taxon>
        <taxon>Brachionidae</taxon>
        <taxon>Brachionus</taxon>
    </lineage>
</organism>
<evidence type="ECO:0000313" key="2">
    <source>
        <dbReference type="EMBL" id="RNA21596.1"/>
    </source>
</evidence>
<accession>A0A3M7RDI9</accession>
<comment type="caution">
    <text evidence="2">The sequence shown here is derived from an EMBL/GenBank/DDBJ whole genome shotgun (WGS) entry which is preliminary data.</text>
</comment>
<proteinExistence type="predicted"/>
<evidence type="ECO:0000256" key="1">
    <source>
        <dbReference type="SAM" id="Phobius"/>
    </source>
</evidence>
<protein>
    <submittedName>
        <fullName evidence="2">Uncharacterized protein</fullName>
    </submittedName>
</protein>
<evidence type="ECO:0000313" key="3">
    <source>
        <dbReference type="Proteomes" id="UP000276133"/>
    </source>
</evidence>
<keyword evidence="1" id="KW-0472">Membrane</keyword>
<keyword evidence="3" id="KW-1185">Reference proteome</keyword>
<keyword evidence="1" id="KW-0812">Transmembrane</keyword>
<keyword evidence="1" id="KW-1133">Transmembrane helix</keyword>
<sequence length="177" mass="19298">MVFGWLPLPLPLPVPLPVPLPLPLLLLLALTETDAHVDAESISGKTIFFRQIVSSSFHSEPPLDSHSHCKSTCVGTCNCQRKNSIQIHVTAFVIVCVIVCVIAWRPFHKLVLLSSLDLTRPKSDNAIGAGRREQVGNFVLTKHGTRGEISCGRRCTAHVNIVGQIKLLLANSCAFNC</sequence>
<reference evidence="2 3" key="1">
    <citation type="journal article" date="2018" name="Sci. Rep.">
        <title>Genomic signatures of local adaptation to the degree of environmental predictability in rotifers.</title>
        <authorList>
            <person name="Franch-Gras L."/>
            <person name="Hahn C."/>
            <person name="Garcia-Roger E.M."/>
            <person name="Carmona M.J."/>
            <person name="Serra M."/>
            <person name="Gomez A."/>
        </authorList>
    </citation>
    <scope>NUCLEOTIDE SEQUENCE [LARGE SCALE GENOMIC DNA]</scope>
    <source>
        <strain evidence="2">HYR1</strain>
    </source>
</reference>
<feature type="transmembrane region" description="Helical" evidence="1">
    <location>
        <begin position="85"/>
        <end position="104"/>
    </location>
</feature>
<dbReference type="EMBL" id="REGN01003636">
    <property type="protein sequence ID" value="RNA21596.1"/>
    <property type="molecule type" value="Genomic_DNA"/>
</dbReference>
<dbReference type="Proteomes" id="UP000276133">
    <property type="component" value="Unassembled WGS sequence"/>
</dbReference>
<dbReference type="AlphaFoldDB" id="A0A3M7RDI9"/>
<name>A0A3M7RDI9_BRAPC</name>